<comment type="subcellular location">
    <subcellularLocation>
        <location evidence="1">Cell membrane</location>
        <topology evidence="1">Multi-pass membrane protein</topology>
    </subcellularLocation>
</comment>
<protein>
    <submittedName>
        <fullName evidence="8">Membrane protein</fullName>
    </submittedName>
</protein>
<keyword evidence="3 6" id="KW-0812">Transmembrane</keyword>
<evidence type="ECO:0000256" key="5">
    <source>
        <dbReference type="ARBA" id="ARBA00023136"/>
    </source>
</evidence>
<dbReference type="STRING" id="266762.HQ36_08100"/>
<sequence>MQAFIAWYLSHINYLTIFLLMTIESSFIPFPSEVVVPPAAYLAAQGELNGSLVLLVSTLGALCGAVINYFLALWLGRPLVHAFVRSRLGRVLLLSEEKLVRAELYFDRKGAVSTLIGRLLPGIRQLISIPAGLARMRLLSFMLYTTLGAGVWNVILYILGYSVSKIPGIETKEQLIEKVTVYSHQISIVILILFHLIIIPLVLTKVYKKRKNRKQTIVPSKDDSPTT</sequence>
<dbReference type="EMBL" id="JQZW01000015">
    <property type="protein sequence ID" value="KGN97291.1"/>
    <property type="molecule type" value="Genomic_DNA"/>
</dbReference>
<dbReference type="AlphaFoldDB" id="A0A0A2G209"/>
<dbReference type="GO" id="GO:0005886">
    <property type="term" value="C:plasma membrane"/>
    <property type="evidence" value="ECO:0007669"/>
    <property type="project" value="UniProtKB-SubCell"/>
</dbReference>
<keyword evidence="5 6" id="KW-0472">Membrane</keyword>
<dbReference type="InterPro" id="IPR032816">
    <property type="entry name" value="VTT_dom"/>
</dbReference>
<dbReference type="PANTHER" id="PTHR42709:SF6">
    <property type="entry name" value="UNDECAPRENYL PHOSPHATE TRANSPORTER A"/>
    <property type="match status" value="1"/>
</dbReference>
<proteinExistence type="predicted"/>
<feature type="transmembrane region" description="Helical" evidence="6">
    <location>
        <begin position="52"/>
        <end position="75"/>
    </location>
</feature>
<feature type="transmembrane region" description="Helical" evidence="6">
    <location>
        <begin position="12"/>
        <end position="32"/>
    </location>
</feature>
<accession>A0A0A2G209</accession>
<feature type="domain" description="VTT" evidence="7">
    <location>
        <begin position="36"/>
        <end position="161"/>
    </location>
</feature>
<dbReference type="InterPro" id="IPR051311">
    <property type="entry name" value="DedA_domain"/>
</dbReference>
<gene>
    <name evidence="8" type="ORF">HQ36_08100</name>
</gene>
<dbReference type="eggNOG" id="COG0586">
    <property type="taxonomic scope" value="Bacteria"/>
</dbReference>
<dbReference type="Proteomes" id="UP000030134">
    <property type="component" value="Unassembled WGS sequence"/>
</dbReference>
<evidence type="ECO:0000259" key="7">
    <source>
        <dbReference type="Pfam" id="PF09335"/>
    </source>
</evidence>
<dbReference type="PANTHER" id="PTHR42709">
    <property type="entry name" value="ALKALINE PHOSPHATASE LIKE PROTEIN"/>
    <property type="match status" value="1"/>
</dbReference>
<feature type="transmembrane region" description="Helical" evidence="6">
    <location>
        <begin position="141"/>
        <end position="162"/>
    </location>
</feature>
<evidence type="ECO:0000313" key="9">
    <source>
        <dbReference type="Proteomes" id="UP000030134"/>
    </source>
</evidence>
<dbReference type="Pfam" id="PF09335">
    <property type="entry name" value="VTT_dom"/>
    <property type="match status" value="1"/>
</dbReference>
<organism evidence="8 9">
    <name type="scientific">Porphyromonas gingivicanis</name>
    <dbReference type="NCBI Taxonomy" id="266762"/>
    <lineage>
        <taxon>Bacteria</taxon>
        <taxon>Pseudomonadati</taxon>
        <taxon>Bacteroidota</taxon>
        <taxon>Bacteroidia</taxon>
        <taxon>Bacteroidales</taxon>
        <taxon>Porphyromonadaceae</taxon>
        <taxon>Porphyromonas</taxon>
    </lineage>
</organism>
<evidence type="ECO:0000256" key="6">
    <source>
        <dbReference type="SAM" id="Phobius"/>
    </source>
</evidence>
<keyword evidence="4 6" id="KW-1133">Transmembrane helix</keyword>
<name>A0A0A2G209_9PORP</name>
<keyword evidence="2" id="KW-1003">Cell membrane</keyword>
<comment type="caution">
    <text evidence="8">The sequence shown here is derived from an EMBL/GenBank/DDBJ whole genome shotgun (WGS) entry which is preliminary data.</text>
</comment>
<dbReference type="RefSeq" id="WP_036884943.1">
    <property type="nucleotide sequence ID" value="NZ_JQZW01000015.1"/>
</dbReference>
<evidence type="ECO:0000256" key="2">
    <source>
        <dbReference type="ARBA" id="ARBA00022475"/>
    </source>
</evidence>
<evidence type="ECO:0000313" key="8">
    <source>
        <dbReference type="EMBL" id="KGN97291.1"/>
    </source>
</evidence>
<evidence type="ECO:0000256" key="3">
    <source>
        <dbReference type="ARBA" id="ARBA00022692"/>
    </source>
</evidence>
<reference evidence="8 9" key="1">
    <citation type="submission" date="2014-08" db="EMBL/GenBank/DDBJ databases">
        <title>Porphyromonas gingivicanis strain:COT-022_OH1391 Genome sequencing.</title>
        <authorList>
            <person name="Wallis C."/>
            <person name="Deusch O."/>
            <person name="O'Flynn C."/>
            <person name="Davis I."/>
            <person name="Jospin G."/>
            <person name="Darling A.E."/>
            <person name="Coil D.A."/>
            <person name="Alexiev A."/>
            <person name="Horsfall A."/>
            <person name="Kirkwood N."/>
            <person name="Harris S."/>
            <person name="Eisen J.A."/>
        </authorList>
    </citation>
    <scope>NUCLEOTIDE SEQUENCE [LARGE SCALE GENOMIC DNA]</scope>
    <source>
        <strain evidence="9">COT-022 OH1391</strain>
    </source>
</reference>
<evidence type="ECO:0000256" key="1">
    <source>
        <dbReference type="ARBA" id="ARBA00004651"/>
    </source>
</evidence>
<feature type="transmembrane region" description="Helical" evidence="6">
    <location>
        <begin position="182"/>
        <end position="203"/>
    </location>
</feature>
<evidence type="ECO:0000256" key="4">
    <source>
        <dbReference type="ARBA" id="ARBA00022989"/>
    </source>
</evidence>
<keyword evidence="9" id="KW-1185">Reference proteome</keyword>